<name>A0A0M3IVA0_ASCLU</name>
<proteinExistence type="predicted"/>
<accession>A0A0M3IVA0</accession>
<reference evidence="2" key="1">
    <citation type="submission" date="2017-02" db="UniProtKB">
        <authorList>
            <consortium name="WormBaseParasite"/>
        </authorList>
    </citation>
    <scope>IDENTIFICATION</scope>
</reference>
<dbReference type="Proteomes" id="UP000036681">
    <property type="component" value="Unplaced"/>
</dbReference>
<organism evidence="1 2">
    <name type="scientific">Ascaris lumbricoides</name>
    <name type="common">Giant roundworm</name>
    <dbReference type="NCBI Taxonomy" id="6252"/>
    <lineage>
        <taxon>Eukaryota</taxon>
        <taxon>Metazoa</taxon>
        <taxon>Ecdysozoa</taxon>
        <taxon>Nematoda</taxon>
        <taxon>Chromadorea</taxon>
        <taxon>Rhabditida</taxon>
        <taxon>Spirurina</taxon>
        <taxon>Ascaridomorpha</taxon>
        <taxon>Ascaridoidea</taxon>
        <taxon>Ascarididae</taxon>
        <taxon>Ascaris</taxon>
    </lineage>
</organism>
<keyword evidence="1" id="KW-1185">Reference proteome</keyword>
<dbReference type="WBParaSite" id="ALUE_0002267801-mRNA-1">
    <property type="protein sequence ID" value="ALUE_0002267801-mRNA-1"/>
    <property type="gene ID" value="ALUE_0002267801"/>
</dbReference>
<evidence type="ECO:0000313" key="1">
    <source>
        <dbReference type="Proteomes" id="UP000036681"/>
    </source>
</evidence>
<sequence length="117" mass="13563">MLYSATFASYLPMRQQEHYEETHMLDLRSLKRQQKTIYLAKILKAYWMDDSTTDTVEEKISIESERILNSVRGESRQSSFYDSSFDDAKIVPEEVTLFSASPSRDRALGWNEIGGIL</sequence>
<dbReference type="AlphaFoldDB" id="A0A0M3IVA0"/>
<evidence type="ECO:0000313" key="2">
    <source>
        <dbReference type="WBParaSite" id="ALUE_0002267801-mRNA-1"/>
    </source>
</evidence>
<protein>
    <submittedName>
        <fullName evidence="2">Uncharacterized protein</fullName>
    </submittedName>
</protein>